<dbReference type="Proteomes" id="UP000481421">
    <property type="component" value="Unassembled WGS sequence"/>
</dbReference>
<dbReference type="AlphaFoldDB" id="A0A6B3RHT2"/>
<reference evidence="5 6" key="1">
    <citation type="submission" date="2020-02" db="EMBL/GenBank/DDBJ databases">
        <title>Rhodobacter algicola sp. nov., isolated from microalga culture.</title>
        <authorList>
            <person name="Park C.-Y."/>
        </authorList>
    </citation>
    <scope>NUCLEOTIDE SEQUENCE [LARGE SCALE GENOMIC DNA]</scope>
    <source>
        <strain evidence="5 6">ETT8</strain>
    </source>
</reference>
<name>A0A6B3RHT2_9RHOB</name>
<comment type="caution">
    <text evidence="5">The sequence shown here is derived from an EMBL/GenBank/DDBJ whole genome shotgun (WGS) entry which is preliminary data.</text>
</comment>
<dbReference type="SMART" id="SM00895">
    <property type="entry name" value="FCD"/>
    <property type="match status" value="1"/>
</dbReference>
<dbReference type="GO" id="GO:0003677">
    <property type="term" value="F:DNA binding"/>
    <property type="evidence" value="ECO:0007669"/>
    <property type="project" value="UniProtKB-KW"/>
</dbReference>
<dbReference type="EMBL" id="JAAIKE010000001">
    <property type="protein sequence ID" value="NEX44806.1"/>
    <property type="molecule type" value="Genomic_DNA"/>
</dbReference>
<dbReference type="Pfam" id="PF00392">
    <property type="entry name" value="GntR"/>
    <property type="match status" value="1"/>
</dbReference>
<dbReference type="InterPro" id="IPR011711">
    <property type="entry name" value="GntR_C"/>
</dbReference>
<dbReference type="InterPro" id="IPR008920">
    <property type="entry name" value="TF_FadR/GntR_C"/>
</dbReference>
<dbReference type="InterPro" id="IPR036390">
    <property type="entry name" value="WH_DNA-bd_sf"/>
</dbReference>
<evidence type="ECO:0000256" key="2">
    <source>
        <dbReference type="ARBA" id="ARBA00023125"/>
    </source>
</evidence>
<keyword evidence="3" id="KW-0804">Transcription</keyword>
<dbReference type="RefSeq" id="WP_164608861.1">
    <property type="nucleotide sequence ID" value="NZ_JAAIKE010000001.1"/>
</dbReference>
<keyword evidence="2" id="KW-0238">DNA-binding</keyword>
<evidence type="ECO:0000259" key="4">
    <source>
        <dbReference type="PROSITE" id="PS50949"/>
    </source>
</evidence>
<dbReference type="InterPro" id="IPR000524">
    <property type="entry name" value="Tscrpt_reg_HTH_GntR"/>
</dbReference>
<dbReference type="GO" id="GO:0003700">
    <property type="term" value="F:DNA-binding transcription factor activity"/>
    <property type="evidence" value="ECO:0007669"/>
    <property type="project" value="InterPro"/>
</dbReference>
<dbReference type="PANTHER" id="PTHR43537">
    <property type="entry name" value="TRANSCRIPTIONAL REGULATOR, GNTR FAMILY"/>
    <property type="match status" value="1"/>
</dbReference>
<evidence type="ECO:0000256" key="3">
    <source>
        <dbReference type="ARBA" id="ARBA00023163"/>
    </source>
</evidence>
<evidence type="ECO:0000313" key="5">
    <source>
        <dbReference type="EMBL" id="NEX44806.1"/>
    </source>
</evidence>
<keyword evidence="6" id="KW-1185">Reference proteome</keyword>
<dbReference type="PROSITE" id="PS50949">
    <property type="entry name" value="HTH_GNTR"/>
    <property type="match status" value="1"/>
</dbReference>
<dbReference type="PRINTS" id="PR00035">
    <property type="entry name" value="HTHGNTR"/>
</dbReference>
<evidence type="ECO:0000313" key="6">
    <source>
        <dbReference type="Proteomes" id="UP000481421"/>
    </source>
</evidence>
<keyword evidence="1" id="KW-0805">Transcription regulation</keyword>
<sequence>MSEPGSLVRALSGRQTARNYHSYVISEVGLGIASGRFAVGSILPNDAEMMDSFGVSRTVLREALKTLEAKGLVEARAKVGTRVLSRGRWNLFDRSVLGWIQEAGPDAAFLTSFIELRDMVEMQTATLAATRRTAEQVRMLHYWLNQREAMTGLSEPYALAEFEFHRILCEASQNPFLRAASGLVEFGVVQAARARIEARVEDFASEKSSLYKDLADGVTSGAPQTVAQAMAAILTIDRTWILNAPPAPNAG</sequence>
<dbReference type="SMART" id="SM00345">
    <property type="entry name" value="HTH_GNTR"/>
    <property type="match status" value="1"/>
</dbReference>
<accession>A0A6B3RHT2</accession>
<dbReference type="SUPFAM" id="SSF46785">
    <property type="entry name" value="Winged helix' DNA-binding domain"/>
    <property type="match status" value="1"/>
</dbReference>
<gene>
    <name evidence="5" type="ORF">G3572_01200</name>
</gene>
<evidence type="ECO:0000256" key="1">
    <source>
        <dbReference type="ARBA" id="ARBA00023015"/>
    </source>
</evidence>
<dbReference type="Gene3D" id="1.10.10.10">
    <property type="entry name" value="Winged helix-like DNA-binding domain superfamily/Winged helix DNA-binding domain"/>
    <property type="match status" value="1"/>
</dbReference>
<dbReference type="SUPFAM" id="SSF48008">
    <property type="entry name" value="GntR ligand-binding domain-like"/>
    <property type="match status" value="1"/>
</dbReference>
<dbReference type="CDD" id="cd07377">
    <property type="entry name" value="WHTH_GntR"/>
    <property type="match status" value="1"/>
</dbReference>
<proteinExistence type="predicted"/>
<dbReference type="Pfam" id="PF07729">
    <property type="entry name" value="FCD"/>
    <property type="match status" value="1"/>
</dbReference>
<organism evidence="5 6">
    <name type="scientific">Pseudotabrizicola algicola</name>
    <dbReference type="NCBI Taxonomy" id="2709381"/>
    <lineage>
        <taxon>Bacteria</taxon>
        <taxon>Pseudomonadati</taxon>
        <taxon>Pseudomonadota</taxon>
        <taxon>Alphaproteobacteria</taxon>
        <taxon>Rhodobacterales</taxon>
        <taxon>Paracoccaceae</taxon>
        <taxon>Pseudotabrizicola</taxon>
    </lineage>
</organism>
<feature type="domain" description="HTH gntR-type" evidence="4">
    <location>
        <begin position="18"/>
        <end position="86"/>
    </location>
</feature>
<dbReference type="InterPro" id="IPR036388">
    <property type="entry name" value="WH-like_DNA-bd_sf"/>
</dbReference>
<protein>
    <submittedName>
        <fullName evidence="5">FadR family transcriptional regulator</fullName>
    </submittedName>
</protein>
<dbReference type="Gene3D" id="1.20.120.530">
    <property type="entry name" value="GntR ligand-binding domain-like"/>
    <property type="match status" value="1"/>
</dbReference>
<dbReference type="PANTHER" id="PTHR43537:SF44">
    <property type="entry name" value="GNTR FAMILY REGULATORY PROTEIN"/>
    <property type="match status" value="1"/>
</dbReference>